<dbReference type="InterPro" id="IPR013083">
    <property type="entry name" value="Znf_RING/FYVE/PHD"/>
</dbReference>
<feature type="compositionally biased region" description="Basic and acidic residues" evidence="9">
    <location>
        <begin position="1"/>
        <end position="13"/>
    </location>
</feature>
<dbReference type="PANTHER" id="PTHR47168">
    <property type="entry name" value="RING ZINC FINGER DOMAIN SUPERFAMILY PROTEIN-RELATED"/>
    <property type="match status" value="1"/>
</dbReference>
<evidence type="ECO:0000259" key="10">
    <source>
        <dbReference type="PROSITE" id="PS50089"/>
    </source>
</evidence>
<evidence type="ECO:0000256" key="3">
    <source>
        <dbReference type="ARBA" id="ARBA00022723"/>
    </source>
</evidence>
<accession>A0A161ZUT0</accession>
<dbReference type="EMBL" id="LNRQ01000006">
    <property type="protein sequence ID" value="KZM91732.1"/>
    <property type="molecule type" value="Genomic_DNA"/>
</dbReference>
<dbReference type="SUPFAM" id="SSF57850">
    <property type="entry name" value="RING/U-box"/>
    <property type="match status" value="1"/>
</dbReference>
<name>A0A161ZUT0_DAUCS</name>
<keyword evidence="3" id="KW-0479">Metal-binding</keyword>
<keyword evidence="2" id="KW-0812">Transmembrane</keyword>
<organism evidence="11">
    <name type="scientific">Daucus carota subsp. sativus</name>
    <name type="common">Carrot</name>
    <dbReference type="NCBI Taxonomy" id="79200"/>
    <lineage>
        <taxon>Eukaryota</taxon>
        <taxon>Viridiplantae</taxon>
        <taxon>Streptophyta</taxon>
        <taxon>Embryophyta</taxon>
        <taxon>Tracheophyta</taxon>
        <taxon>Spermatophyta</taxon>
        <taxon>Magnoliopsida</taxon>
        <taxon>eudicotyledons</taxon>
        <taxon>Gunneridae</taxon>
        <taxon>Pentapetalae</taxon>
        <taxon>asterids</taxon>
        <taxon>campanulids</taxon>
        <taxon>Apiales</taxon>
        <taxon>Apiaceae</taxon>
        <taxon>Apioideae</taxon>
        <taxon>Scandiceae</taxon>
        <taxon>Daucinae</taxon>
        <taxon>Daucus</taxon>
        <taxon>Daucus sect. Daucus</taxon>
    </lineage>
</organism>
<dbReference type="GO" id="GO:0016020">
    <property type="term" value="C:membrane"/>
    <property type="evidence" value="ECO:0007669"/>
    <property type="project" value="UniProtKB-SubCell"/>
</dbReference>
<evidence type="ECO:0000256" key="1">
    <source>
        <dbReference type="ARBA" id="ARBA00004167"/>
    </source>
</evidence>
<dbReference type="PROSITE" id="PS50089">
    <property type="entry name" value="ZF_RING_2"/>
    <property type="match status" value="1"/>
</dbReference>
<evidence type="ECO:0000256" key="7">
    <source>
        <dbReference type="ARBA" id="ARBA00023136"/>
    </source>
</evidence>
<dbReference type="Gene3D" id="3.30.40.10">
    <property type="entry name" value="Zinc/RING finger domain, C3HC4 (zinc finger)"/>
    <property type="match status" value="1"/>
</dbReference>
<evidence type="ECO:0000256" key="8">
    <source>
        <dbReference type="PROSITE-ProRule" id="PRU00175"/>
    </source>
</evidence>
<keyword evidence="5" id="KW-0862">Zinc</keyword>
<dbReference type="OMA" id="EEQCYIC"/>
<keyword evidence="4 8" id="KW-0863">Zinc-finger</keyword>
<reference evidence="11" key="1">
    <citation type="journal article" date="2016" name="Nat. Genet.">
        <title>A high-quality carrot genome assembly provides new insights into carotenoid accumulation and asterid genome evolution.</title>
        <authorList>
            <person name="Iorizzo M."/>
            <person name="Ellison S."/>
            <person name="Senalik D."/>
            <person name="Zeng P."/>
            <person name="Satapoomin P."/>
            <person name="Huang J."/>
            <person name="Bowman M."/>
            <person name="Iovene M."/>
            <person name="Sanseverino W."/>
            <person name="Cavagnaro P."/>
            <person name="Yildiz M."/>
            <person name="Macko-Podgorni A."/>
            <person name="Moranska E."/>
            <person name="Grzebelus E."/>
            <person name="Grzebelus D."/>
            <person name="Ashrafi H."/>
            <person name="Zheng Z."/>
            <person name="Cheng S."/>
            <person name="Spooner D."/>
            <person name="Van Deynze A."/>
            <person name="Simon P."/>
        </authorList>
    </citation>
    <scope>NUCLEOTIDE SEQUENCE [LARGE SCALE GENOMIC DNA]</scope>
    <source>
        <tissue evidence="11">Leaf</tissue>
    </source>
</reference>
<evidence type="ECO:0000256" key="6">
    <source>
        <dbReference type="ARBA" id="ARBA00022989"/>
    </source>
</evidence>
<feature type="region of interest" description="Disordered" evidence="9">
    <location>
        <begin position="1"/>
        <end position="28"/>
    </location>
</feature>
<sequence length="141" mass="16180">MKKIGEEKDREENIPEIGEPPLTRSEMEMTDEVLDEIHRQPLSLSLPIVSLPASESIVDSLPVKNHRKTQKTDDDDDEEQCYICLAEYEDGDKIRILPCHHEYHMVCVDKWLKEIHGVCPLCRGDVREIETSASNIEIPSL</sequence>
<evidence type="ECO:0000313" key="11">
    <source>
        <dbReference type="EMBL" id="KZM91732.1"/>
    </source>
</evidence>
<evidence type="ECO:0000256" key="9">
    <source>
        <dbReference type="SAM" id="MobiDB-lite"/>
    </source>
</evidence>
<dbReference type="FunFam" id="3.30.40.10:FF:000388">
    <property type="entry name" value="Putative RING zinc finger domain superfamily protein"/>
    <property type="match status" value="1"/>
</dbReference>
<protein>
    <recommendedName>
        <fullName evidence="10">RING-type domain-containing protein</fullName>
    </recommendedName>
</protein>
<gene>
    <name evidence="11" type="ORF">DCAR_020903</name>
</gene>
<comment type="caution">
    <text evidence="11">The sequence shown here is derived from an EMBL/GenBank/DDBJ whole genome shotgun (WGS) entry which is preliminary data.</text>
</comment>
<dbReference type="PANTHER" id="PTHR47168:SF1">
    <property type="entry name" value="OS02G0798600 PROTEIN"/>
    <property type="match status" value="1"/>
</dbReference>
<feature type="domain" description="RING-type" evidence="10">
    <location>
        <begin position="81"/>
        <end position="123"/>
    </location>
</feature>
<proteinExistence type="predicted"/>
<dbReference type="GO" id="GO:0008270">
    <property type="term" value="F:zinc ion binding"/>
    <property type="evidence" value="ECO:0007669"/>
    <property type="project" value="UniProtKB-KW"/>
</dbReference>
<evidence type="ECO:0000256" key="2">
    <source>
        <dbReference type="ARBA" id="ARBA00022692"/>
    </source>
</evidence>
<dbReference type="InterPro" id="IPR051653">
    <property type="entry name" value="E3_ligase_sorting_rcpt"/>
</dbReference>
<dbReference type="AlphaFoldDB" id="A0A161ZUT0"/>
<keyword evidence="6" id="KW-1133">Transmembrane helix</keyword>
<evidence type="ECO:0000256" key="4">
    <source>
        <dbReference type="ARBA" id="ARBA00022771"/>
    </source>
</evidence>
<dbReference type="Gramene" id="KZM91732">
    <property type="protein sequence ID" value="KZM91732"/>
    <property type="gene ID" value="DCAR_020903"/>
</dbReference>
<dbReference type="SMART" id="SM00184">
    <property type="entry name" value="RING"/>
    <property type="match status" value="1"/>
</dbReference>
<dbReference type="Pfam" id="PF13639">
    <property type="entry name" value="zf-RING_2"/>
    <property type="match status" value="1"/>
</dbReference>
<evidence type="ECO:0000256" key="5">
    <source>
        <dbReference type="ARBA" id="ARBA00022833"/>
    </source>
</evidence>
<keyword evidence="7" id="KW-0472">Membrane</keyword>
<dbReference type="InterPro" id="IPR001841">
    <property type="entry name" value="Znf_RING"/>
</dbReference>
<comment type="subcellular location">
    <subcellularLocation>
        <location evidence="1">Membrane</location>
        <topology evidence="1">Single-pass membrane protein</topology>
    </subcellularLocation>
</comment>